<dbReference type="InterPro" id="IPR003812">
    <property type="entry name" value="Fido"/>
</dbReference>
<evidence type="ECO:0000313" key="3">
    <source>
        <dbReference type="Proteomes" id="UP000178481"/>
    </source>
</evidence>
<comment type="caution">
    <text evidence="2">The sequence shown here is derived from an EMBL/GenBank/DDBJ whole genome shotgun (WGS) entry which is preliminary data.</text>
</comment>
<feature type="domain" description="Fido" evidence="1">
    <location>
        <begin position="188"/>
        <end position="316"/>
    </location>
</feature>
<dbReference type="EMBL" id="MHTI01000001">
    <property type="protein sequence ID" value="OHA60788.1"/>
    <property type="molecule type" value="Genomic_DNA"/>
</dbReference>
<dbReference type="Pfam" id="PF02661">
    <property type="entry name" value="Fic"/>
    <property type="match status" value="1"/>
</dbReference>
<dbReference type="PANTHER" id="PTHR35810:SF1">
    <property type="entry name" value="CYTOPLASMIC PROTEIN"/>
    <property type="match status" value="1"/>
</dbReference>
<dbReference type="InterPro" id="IPR036597">
    <property type="entry name" value="Fido-like_dom_sf"/>
</dbReference>
<gene>
    <name evidence="2" type="ORF">A2607_01465</name>
</gene>
<dbReference type="InterPro" id="IPR011204">
    <property type="entry name" value="Virulence_RhuM-like"/>
</dbReference>
<protein>
    <recommendedName>
        <fullName evidence="1">Fido domain-containing protein</fullName>
    </recommendedName>
</protein>
<dbReference type="Proteomes" id="UP000178481">
    <property type="component" value="Unassembled WGS sequence"/>
</dbReference>
<dbReference type="PANTHER" id="PTHR35810">
    <property type="entry name" value="CYTOPLASMIC PROTEIN-RELATED"/>
    <property type="match status" value="1"/>
</dbReference>
<dbReference type="AlphaFoldDB" id="A0A1G2QK03"/>
<evidence type="ECO:0000313" key="2">
    <source>
        <dbReference type="EMBL" id="OHA60788.1"/>
    </source>
</evidence>
<dbReference type="SUPFAM" id="SSF140931">
    <property type="entry name" value="Fic-like"/>
    <property type="match status" value="1"/>
</dbReference>
<dbReference type="InterPro" id="IPR053737">
    <property type="entry name" value="Type_II_TA_Toxin"/>
</dbReference>
<dbReference type="Pfam" id="PF13310">
    <property type="entry name" value="Virulence_RhuM"/>
    <property type="match status" value="1"/>
</dbReference>
<organism evidence="2 3">
    <name type="scientific">Candidatus Vogelbacteria bacterium RIFOXYD1_FULL_42_15</name>
    <dbReference type="NCBI Taxonomy" id="1802437"/>
    <lineage>
        <taxon>Bacteria</taxon>
        <taxon>Candidatus Vogeliibacteriota</taxon>
    </lineage>
</organism>
<name>A0A1G2QK03_9BACT</name>
<proteinExistence type="predicted"/>
<dbReference type="Gene3D" id="1.20.120.1870">
    <property type="entry name" value="Fic/DOC protein, Fido domain"/>
    <property type="match status" value="1"/>
</dbReference>
<dbReference type="PROSITE" id="PS51459">
    <property type="entry name" value="FIDO"/>
    <property type="match status" value="1"/>
</dbReference>
<reference evidence="2 3" key="1">
    <citation type="journal article" date="2016" name="Nat. Commun.">
        <title>Thousands of microbial genomes shed light on interconnected biogeochemical processes in an aquifer system.</title>
        <authorList>
            <person name="Anantharaman K."/>
            <person name="Brown C.T."/>
            <person name="Hug L.A."/>
            <person name="Sharon I."/>
            <person name="Castelle C.J."/>
            <person name="Probst A.J."/>
            <person name="Thomas B.C."/>
            <person name="Singh A."/>
            <person name="Wilkins M.J."/>
            <person name="Karaoz U."/>
            <person name="Brodie E.L."/>
            <person name="Williams K.H."/>
            <person name="Hubbard S.S."/>
            <person name="Banfield J.F."/>
        </authorList>
    </citation>
    <scope>NUCLEOTIDE SEQUENCE [LARGE SCALE GENOMIC DNA]</scope>
</reference>
<sequence>MKKKIIREKVVIYQAKSGAIELRGDFGKETVWATQAQIAEVFSIDRTVVTKHIGNILKLKEVNEKSNVQKMHIANSDKLVTFYSLDIILAVGYRTNSAKAILFRRWASNILRKHLIDGYTINRSRVAKNYEEFQKVIESIKHLLPSANIDNTNVLELISAFADTWFSLETYDKNKLTIKGSTKKAVVLTAEHLGTILIDFKKSLIKKAEATNLFGQERIEGSVAGIVGNVMQSFGGKELYPTVEEKAAHILYFMVKNHPFVDGNKRSGAFVFVWFLRQGKILNISKLTPPALTALTIMVAESNPKYKDRIIGLILQLLKK</sequence>
<accession>A0A1G2QK03</accession>
<evidence type="ECO:0000259" key="1">
    <source>
        <dbReference type="PROSITE" id="PS51459"/>
    </source>
</evidence>